<comment type="caution">
    <text evidence="1">The sequence shown here is derived from an EMBL/GenBank/DDBJ whole genome shotgun (WGS) entry which is preliminary data.</text>
</comment>
<name>A0ABW1L3V1_9BACL</name>
<proteinExistence type="predicted"/>
<keyword evidence="2" id="KW-1185">Reference proteome</keyword>
<organism evidence="1 2">
    <name type="scientific">Paenisporosarcina macmurdoensis</name>
    <dbReference type="NCBI Taxonomy" id="212659"/>
    <lineage>
        <taxon>Bacteria</taxon>
        <taxon>Bacillati</taxon>
        <taxon>Bacillota</taxon>
        <taxon>Bacilli</taxon>
        <taxon>Bacillales</taxon>
        <taxon>Caryophanaceae</taxon>
        <taxon>Paenisporosarcina</taxon>
    </lineage>
</organism>
<accession>A0ABW1L3V1</accession>
<evidence type="ECO:0000313" key="2">
    <source>
        <dbReference type="Proteomes" id="UP001596170"/>
    </source>
</evidence>
<sequence>MTQVNELDGAKIIKQTKNDANQKLSIMFFEEKKGVTIEVPITALAIAQYEEENEYYVFMCDQEWNVHDDHKLESIEEALAWAEKNFDITEEDWL</sequence>
<evidence type="ECO:0000313" key="1">
    <source>
        <dbReference type="EMBL" id="MFC6038668.1"/>
    </source>
</evidence>
<gene>
    <name evidence="1" type="ORF">ACFPYN_04275</name>
</gene>
<dbReference type="Proteomes" id="UP001596170">
    <property type="component" value="Unassembled WGS sequence"/>
</dbReference>
<protein>
    <recommendedName>
        <fullName evidence="3">DUF1292 domain-containing protein</fullName>
    </recommendedName>
</protein>
<dbReference type="RefSeq" id="WP_377732716.1">
    <property type="nucleotide sequence ID" value="NZ_JBHSRI010000003.1"/>
</dbReference>
<dbReference type="EMBL" id="JBHSRI010000003">
    <property type="protein sequence ID" value="MFC6038668.1"/>
    <property type="molecule type" value="Genomic_DNA"/>
</dbReference>
<evidence type="ECO:0008006" key="3">
    <source>
        <dbReference type="Google" id="ProtNLM"/>
    </source>
</evidence>
<reference evidence="2" key="1">
    <citation type="journal article" date="2019" name="Int. J. Syst. Evol. Microbiol.">
        <title>The Global Catalogue of Microorganisms (GCM) 10K type strain sequencing project: providing services to taxonomists for standard genome sequencing and annotation.</title>
        <authorList>
            <consortium name="The Broad Institute Genomics Platform"/>
            <consortium name="The Broad Institute Genome Sequencing Center for Infectious Disease"/>
            <person name="Wu L."/>
            <person name="Ma J."/>
        </authorList>
    </citation>
    <scope>NUCLEOTIDE SEQUENCE [LARGE SCALE GENOMIC DNA]</scope>
    <source>
        <strain evidence="2">CCUG 54527</strain>
    </source>
</reference>